<dbReference type="Proteomes" id="UP000471633">
    <property type="component" value="Unassembled WGS sequence"/>
</dbReference>
<dbReference type="GeneID" id="24597067"/>
<sequence>MKKYSCLLEGTTFSDRNSGFVFTSESPGPSESFSTELLAQSALDKYSDQSDYSFSDDSNQYSSLLSHETHFSCQIPCDTQQRMVRDSDDHKSKLITRKECSGVSNVLLSRCPSSRSNLARNRFERTASLKRTPVFYEKHTDDSEKRRSGSCNFVSDGKGRNILSRRYECLCSICFISRISKPEKCKTRSTRKQNKTVLDTDYHTVNLRRKVSTKQFTTTDSTSNEQTYNRSSSKVSPHSGGSPTSDLYDITECLISECVRDHLLIKPVISKNDHNVTISSKSDVVNNAKCLHNSNDKLSAWGCWLLEKEKQRREQKRESKKKQIEEIQKRNQLLVQKINRRRLVEQKCKEWTEAKQKERIQIKKLREIEKKNEESKKLQELLEHTQKSKLKYQEWCKKKTEEESKKIDYIRQIEFKKHIANQTREEASTVAYDHWLKSIGCKKSASHYSHGYSDGKLIDYYDRTANPSPIFVNPNPWINSTDSTLQS</sequence>
<reference evidence="4" key="3">
    <citation type="submission" date="2021-06" db="EMBL/GenBank/DDBJ databases">
        <title>Chromosome-level genome assembly for S. haematobium.</title>
        <authorList>
            <person name="Stroehlein A.J."/>
        </authorList>
    </citation>
    <scope>NUCLEOTIDE SEQUENCE</scope>
</reference>
<reference evidence="4" key="2">
    <citation type="journal article" date="2019" name="Gigascience">
        <title>High-quality Schistosoma haematobium genome achieved by single-molecule and long-range sequencing.</title>
        <authorList>
            <person name="Stroehlein A.J."/>
            <person name="Korhonen P.K."/>
            <person name="Chong T.M."/>
            <person name="Lim Y.L."/>
            <person name="Chan K.G."/>
            <person name="Webster B."/>
            <person name="Rollinson D."/>
            <person name="Brindley P.J."/>
            <person name="Gasser R.B."/>
            <person name="Young N.D."/>
        </authorList>
    </citation>
    <scope>NUCLEOTIDE SEQUENCE</scope>
</reference>
<dbReference type="OrthoDB" id="6262303at2759"/>
<evidence type="ECO:0000313" key="4">
    <source>
        <dbReference type="EMBL" id="KAH9580649.1"/>
    </source>
</evidence>
<feature type="compositionally biased region" description="Polar residues" evidence="2">
    <location>
        <begin position="213"/>
        <end position="230"/>
    </location>
</feature>
<dbReference type="RefSeq" id="XP_051064985.1">
    <property type="nucleotide sequence ID" value="XM_051217569.1"/>
</dbReference>
<comment type="caution">
    <text evidence="4">The sequence shown here is derived from an EMBL/GenBank/DDBJ whole genome shotgun (WGS) entry which is preliminary data.</text>
</comment>
<dbReference type="PANTHER" id="PTHR23247:SF2">
    <property type="entry name" value="COILED-COIL DOMAIN-CONTAINING PROTEIN 34"/>
    <property type="match status" value="1"/>
</dbReference>
<dbReference type="InterPro" id="IPR045323">
    <property type="entry name" value="CCDC34"/>
</dbReference>
<dbReference type="InterPro" id="IPR025259">
    <property type="entry name" value="CCDC34/181"/>
</dbReference>
<keyword evidence="1" id="KW-0175">Coiled coil</keyword>
<reference evidence="4" key="1">
    <citation type="journal article" date="2012" name="Nat. Genet.">
        <title>Whole-genome sequence of Schistosoma haematobium.</title>
        <authorList>
            <person name="Young N.D."/>
            <person name="Jex A.R."/>
            <person name="Li B."/>
            <person name="Liu S."/>
            <person name="Yang L."/>
            <person name="Xiong Z."/>
            <person name="Li Y."/>
            <person name="Cantacessi C."/>
            <person name="Hall R.S."/>
            <person name="Xu X."/>
            <person name="Chen F."/>
            <person name="Wu X."/>
            <person name="Zerlotini A."/>
            <person name="Oliveira G."/>
            <person name="Hofmann A."/>
            <person name="Zhang G."/>
            <person name="Fang X."/>
            <person name="Kang Y."/>
            <person name="Campbell B.E."/>
            <person name="Loukas A."/>
            <person name="Ranganathan S."/>
            <person name="Rollinson D."/>
            <person name="Rinaldi G."/>
            <person name="Brindley P.J."/>
            <person name="Yang H."/>
            <person name="Wang J."/>
            <person name="Wang J."/>
            <person name="Gasser R.B."/>
        </authorList>
    </citation>
    <scope>NUCLEOTIDE SEQUENCE</scope>
</reference>
<feature type="region of interest" description="Disordered" evidence="2">
    <location>
        <begin position="213"/>
        <end position="244"/>
    </location>
</feature>
<feature type="domain" description="Coiled-coil" evidence="3">
    <location>
        <begin position="297"/>
        <end position="477"/>
    </location>
</feature>
<feature type="coiled-coil region" evidence="1">
    <location>
        <begin position="305"/>
        <end position="388"/>
    </location>
</feature>
<dbReference type="Pfam" id="PF13904">
    <property type="entry name" value="CCDC34"/>
    <property type="match status" value="1"/>
</dbReference>
<protein>
    <recommendedName>
        <fullName evidence="3">Coiled-coil domain-containing protein</fullName>
    </recommendedName>
</protein>
<reference evidence="4" key="4">
    <citation type="journal article" date="2022" name="PLoS Pathog.">
        <title>Chromosome-level genome of Schistosoma haematobium underpins genome-wide explorations of molecular variation.</title>
        <authorList>
            <person name="Stroehlein A.J."/>
            <person name="Korhonen P.K."/>
            <person name="Lee V.V."/>
            <person name="Ralph S.A."/>
            <person name="Mentink-Kane M."/>
            <person name="You H."/>
            <person name="McManus D.P."/>
            <person name="Tchuente L.T."/>
            <person name="Stothard J.R."/>
            <person name="Kaur P."/>
            <person name="Dudchenko O."/>
            <person name="Aiden E.L."/>
            <person name="Yang B."/>
            <person name="Yang H."/>
            <person name="Emery A.M."/>
            <person name="Webster B.L."/>
            <person name="Brindley P.J."/>
            <person name="Rollinson D."/>
            <person name="Chang B.C.H."/>
            <person name="Gasser R.B."/>
            <person name="Young N.D."/>
        </authorList>
    </citation>
    <scope>NUCLEOTIDE SEQUENCE</scope>
</reference>
<evidence type="ECO:0000256" key="2">
    <source>
        <dbReference type="SAM" id="MobiDB-lite"/>
    </source>
</evidence>
<gene>
    <name evidence="4" type="ORF">MS3_00009236</name>
</gene>
<organism evidence="4 5">
    <name type="scientific">Schistosoma haematobium</name>
    <name type="common">Blood fluke</name>
    <dbReference type="NCBI Taxonomy" id="6185"/>
    <lineage>
        <taxon>Eukaryota</taxon>
        <taxon>Metazoa</taxon>
        <taxon>Spiralia</taxon>
        <taxon>Lophotrochozoa</taxon>
        <taxon>Platyhelminthes</taxon>
        <taxon>Trematoda</taxon>
        <taxon>Digenea</taxon>
        <taxon>Strigeidida</taxon>
        <taxon>Schistosomatoidea</taxon>
        <taxon>Schistosomatidae</taxon>
        <taxon>Schistosoma</taxon>
    </lineage>
</organism>
<keyword evidence="5" id="KW-1185">Reference proteome</keyword>
<evidence type="ECO:0000259" key="3">
    <source>
        <dbReference type="Pfam" id="PF13904"/>
    </source>
</evidence>
<name>A0A922LEF3_SCHHA</name>
<feature type="compositionally biased region" description="Low complexity" evidence="2">
    <location>
        <begin position="231"/>
        <end position="243"/>
    </location>
</feature>
<dbReference type="PANTHER" id="PTHR23247">
    <property type="entry name" value="NY-REN-41 ANTIGEN L15 -RELATED"/>
    <property type="match status" value="1"/>
</dbReference>
<proteinExistence type="predicted"/>
<accession>A0A922LEF3</accession>
<dbReference type="AlphaFoldDB" id="A0A922LEF3"/>
<dbReference type="CTD" id="24597067"/>
<evidence type="ECO:0000256" key="1">
    <source>
        <dbReference type="SAM" id="Coils"/>
    </source>
</evidence>
<dbReference type="EMBL" id="AMPZ03000007">
    <property type="protein sequence ID" value="KAH9580649.1"/>
    <property type="molecule type" value="Genomic_DNA"/>
</dbReference>
<evidence type="ECO:0000313" key="5">
    <source>
        <dbReference type="Proteomes" id="UP000471633"/>
    </source>
</evidence>